<organism evidence="1 2">
    <name type="scientific">Rhodocytophaga aerolata</name>
    <dbReference type="NCBI Taxonomy" id="455078"/>
    <lineage>
        <taxon>Bacteria</taxon>
        <taxon>Pseudomonadati</taxon>
        <taxon>Bacteroidota</taxon>
        <taxon>Cytophagia</taxon>
        <taxon>Cytophagales</taxon>
        <taxon>Rhodocytophagaceae</taxon>
        <taxon>Rhodocytophaga</taxon>
    </lineage>
</organism>
<keyword evidence="2" id="KW-1185">Reference proteome</keyword>
<evidence type="ECO:0000313" key="2">
    <source>
        <dbReference type="Proteomes" id="UP001168528"/>
    </source>
</evidence>
<sequence length="396" mass="45200">MERFPYMLLRLSIKYYLQKIISRELFLGKKAIILSFPLFLYNSLFFSLYAQELHLTTPLSSQFECNSSSITNWDTITNYYYGVASTGFIGLDEKIGLCQAKADEGGPWTPVDGYKRTLCGYLSIKSRPIRVNTDGDIDLYVIPDPPFRWLQFNSRRPRGHVYDAYSLCCEVALNEPGGDKSNNGVAFLKTIPRHILQFNNVGVYGPWVSDNGHENSPEIHPIQQMWRTTKNPNGDIDYFLYCFLDNSGRYNQISDFSPQNCIPTPWVTIPLVNVFYIPFEIKLNEANSYNYVLEFQSGRNINYQPPLADQLRLIVNNTVRITANKTTSNLPDNPTNQQFPIITFYDICQVDNNTIRGYLAVEVSIGKQTSNTGAHAFFKITKMKINGPRVEGTTTK</sequence>
<reference evidence="1" key="1">
    <citation type="submission" date="2023-07" db="EMBL/GenBank/DDBJ databases">
        <title>The genome sequence of Rhodocytophaga aerolata KACC 12507.</title>
        <authorList>
            <person name="Zhang X."/>
        </authorList>
    </citation>
    <scope>NUCLEOTIDE SEQUENCE</scope>
    <source>
        <strain evidence="1">KACC 12507</strain>
    </source>
</reference>
<comment type="caution">
    <text evidence="1">The sequence shown here is derived from an EMBL/GenBank/DDBJ whole genome shotgun (WGS) entry which is preliminary data.</text>
</comment>
<accession>A0ABT8QXP1</accession>
<name>A0ABT8QXP1_9BACT</name>
<protein>
    <submittedName>
        <fullName evidence="1">Uncharacterized protein</fullName>
    </submittedName>
</protein>
<dbReference type="Proteomes" id="UP001168528">
    <property type="component" value="Unassembled WGS sequence"/>
</dbReference>
<proteinExistence type="predicted"/>
<dbReference type="EMBL" id="JAUKPO010000001">
    <property type="protein sequence ID" value="MDO1444614.1"/>
    <property type="molecule type" value="Genomic_DNA"/>
</dbReference>
<gene>
    <name evidence="1" type="ORF">Q0590_00045</name>
</gene>
<evidence type="ECO:0000313" key="1">
    <source>
        <dbReference type="EMBL" id="MDO1444614.1"/>
    </source>
</evidence>
<dbReference type="RefSeq" id="WP_302035420.1">
    <property type="nucleotide sequence ID" value="NZ_JAUKPO010000001.1"/>
</dbReference>